<dbReference type="Proteomes" id="UP001497516">
    <property type="component" value="Chromosome 4"/>
</dbReference>
<evidence type="ECO:0000313" key="8">
    <source>
        <dbReference type="Proteomes" id="UP001497516"/>
    </source>
</evidence>
<evidence type="ECO:0000256" key="6">
    <source>
        <dbReference type="RuleBase" id="RU004914"/>
    </source>
</evidence>
<proteinExistence type="inferred from homology"/>
<dbReference type="GO" id="GO:0042910">
    <property type="term" value="F:xenobiotic transmembrane transporter activity"/>
    <property type="evidence" value="ECO:0007669"/>
    <property type="project" value="InterPro"/>
</dbReference>
<feature type="transmembrane region" description="Helical" evidence="6">
    <location>
        <begin position="181"/>
        <end position="201"/>
    </location>
</feature>
<keyword evidence="4 6" id="KW-1133">Transmembrane helix</keyword>
<dbReference type="Pfam" id="PF01554">
    <property type="entry name" value="MatE"/>
    <property type="match status" value="1"/>
</dbReference>
<feature type="transmembrane region" description="Helical" evidence="6">
    <location>
        <begin position="480"/>
        <end position="499"/>
    </location>
</feature>
<organism evidence="7 8">
    <name type="scientific">Linum trigynum</name>
    <dbReference type="NCBI Taxonomy" id="586398"/>
    <lineage>
        <taxon>Eukaryota</taxon>
        <taxon>Viridiplantae</taxon>
        <taxon>Streptophyta</taxon>
        <taxon>Embryophyta</taxon>
        <taxon>Tracheophyta</taxon>
        <taxon>Spermatophyta</taxon>
        <taxon>Magnoliopsida</taxon>
        <taxon>eudicotyledons</taxon>
        <taxon>Gunneridae</taxon>
        <taxon>Pentapetalae</taxon>
        <taxon>rosids</taxon>
        <taxon>fabids</taxon>
        <taxon>Malpighiales</taxon>
        <taxon>Linaceae</taxon>
        <taxon>Linum</taxon>
    </lineage>
</organism>
<evidence type="ECO:0000256" key="2">
    <source>
        <dbReference type="ARBA" id="ARBA00010199"/>
    </source>
</evidence>
<dbReference type="PANTHER" id="PTHR42893:SF9">
    <property type="entry name" value="PROTEIN DETOXIFICATION 46, CHLOROPLASTIC"/>
    <property type="match status" value="1"/>
</dbReference>
<gene>
    <name evidence="7" type="ORF">LTRI10_LOCUS26047</name>
</gene>
<keyword evidence="3 6" id="KW-0812">Transmembrane</keyword>
<comment type="subcellular location">
    <subcellularLocation>
        <location evidence="1">Membrane</location>
        <topology evidence="1">Multi-pass membrane protein</topology>
    </subcellularLocation>
</comment>
<dbReference type="PANTHER" id="PTHR42893">
    <property type="entry name" value="PROTEIN DETOXIFICATION 44, CHLOROPLASTIC-RELATED"/>
    <property type="match status" value="1"/>
</dbReference>
<protein>
    <recommendedName>
        <fullName evidence="6">Protein DETOXIFICATION</fullName>
    </recommendedName>
    <alternativeName>
        <fullName evidence="6">Multidrug and toxic compound extrusion protein</fullName>
    </alternativeName>
</protein>
<feature type="transmembrane region" description="Helical" evidence="6">
    <location>
        <begin position="213"/>
        <end position="237"/>
    </location>
</feature>
<sequence>MQIRGIAQQSPLLSLQNPRSNLASQPRVCRFNHNDLGSLAFRVQQHGSGFSGQSLRLFPLIDEGEKRSLVLPYCIGSSNKLFGDHEQPEGSSSSSSSFVPKVASAADFSGEERGVEEEEEEEGFERQSLWKQLKQIVEFSGPAMIIWLSAPAMSLVDTAVVGRASSIELAALGPATVLCDYVRLVFVFLSVVTSNIIAVSLARQDKEEVQHQISILLFVGLTCGLLLLSFIKFYGAWALTAFAGPKNSHIVAVSNGYIQIRALAWPAVLVGLVAQGASLGMKDSLRPMKALAIGGILNAIGDVVLCNMLGYGIRGAAFAAIVSQFVAAYVMIEGLNQKGYNAFSIKVPKLDELVTILRLGTPVFVTTMSKMAFYSVMIYFATSMGTYSVAAHQVMVQIFTMCGVCGEPLSQTSQSFMPELIYGVNRNLAKARSLLKSIVSLGMIVGLILAAIGTSVPLLFPNIFTQDQMVVREMHKIVVPYFIALAITPFIQTLEGTLLAGRDLRFLSMSMTSCFSLGAVVLMLVSSKGYGLPGCWFALVGFQWARLFLAFRRLLSPNGMLYSDDQSRYKLESPKAA</sequence>
<reference evidence="7 8" key="1">
    <citation type="submission" date="2024-04" db="EMBL/GenBank/DDBJ databases">
        <authorList>
            <person name="Fracassetti M."/>
        </authorList>
    </citation>
    <scope>NUCLEOTIDE SEQUENCE [LARGE SCALE GENOMIC DNA]</scope>
</reference>
<evidence type="ECO:0000256" key="3">
    <source>
        <dbReference type="ARBA" id="ARBA00022692"/>
    </source>
</evidence>
<evidence type="ECO:0000256" key="5">
    <source>
        <dbReference type="ARBA" id="ARBA00023136"/>
    </source>
</evidence>
<dbReference type="EMBL" id="OZ034817">
    <property type="protein sequence ID" value="CAL1384876.1"/>
    <property type="molecule type" value="Genomic_DNA"/>
</dbReference>
<feature type="transmembrane region" description="Helical" evidence="6">
    <location>
        <begin position="290"/>
        <end position="310"/>
    </location>
</feature>
<dbReference type="CDD" id="cd13136">
    <property type="entry name" value="MATE_DinF_like"/>
    <property type="match status" value="1"/>
</dbReference>
<dbReference type="InterPro" id="IPR044644">
    <property type="entry name" value="DinF-like"/>
</dbReference>
<accession>A0AAV2EFX8</accession>
<feature type="transmembrane region" description="Helical" evidence="6">
    <location>
        <begin position="316"/>
        <end position="335"/>
    </location>
</feature>
<dbReference type="GO" id="GO:0016020">
    <property type="term" value="C:membrane"/>
    <property type="evidence" value="ECO:0007669"/>
    <property type="project" value="UniProtKB-SubCell"/>
</dbReference>
<dbReference type="NCBIfam" id="TIGR00797">
    <property type="entry name" value="matE"/>
    <property type="match status" value="1"/>
</dbReference>
<feature type="transmembrane region" description="Helical" evidence="6">
    <location>
        <begin position="136"/>
        <end position="161"/>
    </location>
</feature>
<keyword evidence="8" id="KW-1185">Reference proteome</keyword>
<dbReference type="InterPro" id="IPR002528">
    <property type="entry name" value="MATE_fam"/>
</dbReference>
<comment type="similarity">
    <text evidence="2 6">Belongs to the multi antimicrobial extrusion (MATE) (TC 2.A.66.1) family.</text>
</comment>
<comment type="caution">
    <text evidence="6">Lacks conserved residue(s) required for the propagation of feature annotation.</text>
</comment>
<dbReference type="GO" id="GO:0015297">
    <property type="term" value="F:antiporter activity"/>
    <property type="evidence" value="ECO:0007669"/>
    <property type="project" value="InterPro"/>
</dbReference>
<evidence type="ECO:0000256" key="1">
    <source>
        <dbReference type="ARBA" id="ARBA00004141"/>
    </source>
</evidence>
<keyword evidence="5 6" id="KW-0472">Membrane</keyword>
<feature type="transmembrane region" description="Helical" evidence="6">
    <location>
        <begin position="438"/>
        <end position="460"/>
    </location>
</feature>
<evidence type="ECO:0000256" key="4">
    <source>
        <dbReference type="ARBA" id="ARBA00022989"/>
    </source>
</evidence>
<dbReference type="AlphaFoldDB" id="A0AAV2EFX8"/>
<evidence type="ECO:0000313" key="7">
    <source>
        <dbReference type="EMBL" id="CAL1384876.1"/>
    </source>
</evidence>
<feature type="transmembrane region" description="Helical" evidence="6">
    <location>
        <begin position="257"/>
        <end position="278"/>
    </location>
</feature>
<name>A0AAV2EFX8_9ROSI</name>